<evidence type="ECO:0000256" key="1">
    <source>
        <dbReference type="SAM" id="MobiDB-lite"/>
    </source>
</evidence>
<accession>A0A644Z2N7</accession>
<reference evidence="2" key="1">
    <citation type="submission" date="2019-08" db="EMBL/GenBank/DDBJ databases">
        <authorList>
            <person name="Kucharzyk K."/>
            <person name="Murdoch R.W."/>
            <person name="Higgins S."/>
            <person name="Loffler F."/>
        </authorList>
    </citation>
    <scope>NUCLEOTIDE SEQUENCE</scope>
</reference>
<gene>
    <name evidence="2" type="ORF">SDC9_81706</name>
</gene>
<dbReference type="EMBL" id="VSSQ01007182">
    <property type="protein sequence ID" value="MPM35116.1"/>
    <property type="molecule type" value="Genomic_DNA"/>
</dbReference>
<organism evidence="2">
    <name type="scientific">bioreactor metagenome</name>
    <dbReference type="NCBI Taxonomy" id="1076179"/>
    <lineage>
        <taxon>unclassified sequences</taxon>
        <taxon>metagenomes</taxon>
        <taxon>ecological metagenomes</taxon>
    </lineage>
</organism>
<name>A0A644Z2N7_9ZZZZ</name>
<evidence type="ECO:0000313" key="2">
    <source>
        <dbReference type="EMBL" id="MPM35116.1"/>
    </source>
</evidence>
<sequence length="164" mass="18197">MKACSISPLSGQWSARTEKGNKGKAPPRTPWRCSFRSRWPCAIPTLKKKPTWGLSIPEDARPVSGKVSSGVFLPKKPKEAALQYTGCPRQLKPLSKTYPRRGRSLLRSCFSSTKGNRIPSVFRSRAPRNSEYRINLPGSASGPEKPARSKGMKKRFRCLPLVSA</sequence>
<feature type="region of interest" description="Disordered" evidence="1">
    <location>
        <begin position="135"/>
        <end position="154"/>
    </location>
</feature>
<protein>
    <submittedName>
        <fullName evidence="2">Uncharacterized protein</fullName>
    </submittedName>
</protein>
<proteinExistence type="predicted"/>
<dbReference type="AlphaFoldDB" id="A0A644Z2N7"/>
<comment type="caution">
    <text evidence="2">The sequence shown here is derived from an EMBL/GenBank/DDBJ whole genome shotgun (WGS) entry which is preliminary data.</text>
</comment>
<feature type="region of interest" description="Disordered" evidence="1">
    <location>
        <begin position="1"/>
        <end position="31"/>
    </location>
</feature>